<dbReference type="GO" id="GO:0006351">
    <property type="term" value="P:DNA-templated transcription"/>
    <property type="evidence" value="ECO:0007669"/>
    <property type="project" value="InterPro"/>
</dbReference>
<dbReference type="PANTHER" id="PTHR23334">
    <property type="entry name" value="CCAAT/ENHANCER BINDING PROTEIN"/>
    <property type="match status" value="1"/>
</dbReference>
<evidence type="ECO:0000256" key="4">
    <source>
        <dbReference type="ARBA" id="ARBA00023125"/>
    </source>
</evidence>
<dbReference type="PROSITE" id="PS50217">
    <property type="entry name" value="BZIP"/>
    <property type="match status" value="1"/>
</dbReference>
<dbReference type="InterPro" id="IPR046347">
    <property type="entry name" value="bZIP_sf"/>
</dbReference>
<accession>A0A6P4I6W2</accession>
<evidence type="ECO:0000256" key="3">
    <source>
        <dbReference type="ARBA" id="ARBA00023015"/>
    </source>
</evidence>
<evidence type="ECO:0000259" key="8">
    <source>
        <dbReference type="PROSITE" id="PS50217"/>
    </source>
</evidence>
<dbReference type="Pfam" id="PF07716">
    <property type="entry name" value="bZIP_2"/>
    <property type="match status" value="1"/>
</dbReference>
<keyword evidence="9" id="KW-1185">Reference proteome</keyword>
<comment type="subcellular location">
    <subcellularLocation>
        <location evidence="1">Nucleus</location>
    </subcellularLocation>
</comment>
<dbReference type="InterPro" id="IPR004827">
    <property type="entry name" value="bZIP"/>
</dbReference>
<dbReference type="GO" id="GO:0005634">
    <property type="term" value="C:nucleus"/>
    <property type="evidence" value="ECO:0007669"/>
    <property type="project" value="UniProtKB-SubCell"/>
</dbReference>
<dbReference type="CDD" id="cd14693">
    <property type="entry name" value="bZIP_CEBP"/>
    <property type="match status" value="1"/>
</dbReference>
<name>A0A6P4I6W2_DROKI</name>
<dbReference type="Gene3D" id="1.20.5.170">
    <property type="match status" value="1"/>
</dbReference>
<keyword evidence="5" id="KW-0804">Transcription</keyword>
<organism evidence="9 10">
    <name type="scientific">Drosophila kikkawai</name>
    <name type="common">Fruit fly</name>
    <dbReference type="NCBI Taxonomy" id="30033"/>
    <lineage>
        <taxon>Eukaryota</taxon>
        <taxon>Metazoa</taxon>
        <taxon>Ecdysozoa</taxon>
        <taxon>Arthropoda</taxon>
        <taxon>Hexapoda</taxon>
        <taxon>Insecta</taxon>
        <taxon>Pterygota</taxon>
        <taxon>Neoptera</taxon>
        <taxon>Endopterygota</taxon>
        <taxon>Diptera</taxon>
        <taxon>Brachycera</taxon>
        <taxon>Muscomorpha</taxon>
        <taxon>Ephydroidea</taxon>
        <taxon>Drosophilidae</taxon>
        <taxon>Drosophila</taxon>
        <taxon>Sophophora</taxon>
    </lineage>
</organism>
<proteinExistence type="inferred from homology"/>
<protein>
    <submittedName>
        <fullName evidence="10">CCAAT/enhancer-binding protein homolog 2</fullName>
    </submittedName>
</protein>
<reference evidence="10" key="1">
    <citation type="submission" date="2025-08" db="UniProtKB">
        <authorList>
            <consortium name="RefSeq"/>
        </authorList>
    </citation>
    <scope>IDENTIFICATION</scope>
    <source>
        <strain evidence="10">14028-0561.14</strain>
        <tissue evidence="10">Whole fly</tissue>
    </source>
</reference>
<dbReference type="Proteomes" id="UP001652661">
    <property type="component" value="Chromosome 3L"/>
</dbReference>
<dbReference type="GO" id="GO:0000981">
    <property type="term" value="F:DNA-binding transcription factor activity, RNA polymerase II-specific"/>
    <property type="evidence" value="ECO:0007669"/>
    <property type="project" value="TreeGrafter"/>
</dbReference>
<feature type="region of interest" description="Disordered" evidence="7">
    <location>
        <begin position="1"/>
        <end position="68"/>
    </location>
</feature>
<dbReference type="OrthoDB" id="10039716at2759"/>
<feature type="compositionally biased region" description="Basic and acidic residues" evidence="7">
    <location>
        <begin position="44"/>
        <end position="68"/>
    </location>
</feature>
<feature type="domain" description="BZIP" evidence="8">
    <location>
        <begin position="29"/>
        <end position="89"/>
    </location>
</feature>
<dbReference type="PANTHER" id="PTHR23334:SF69">
    <property type="entry name" value="CCAAT_ENHANCER-BINDING PROTEIN GAMMA"/>
    <property type="match status" value="1"/>
</dbReference>
<dbReference type="RefSeq" id="XP_017018426.1">
    <property type="nucleotide sequence ID" value="XM_017162937.3"/>
</dbReference>
<dbReference type="FunFam" id="1.20.5.170:FF:000140">
    <property type="entry name" value="BZIP transcription factor family"/>
    <property type="match status" value="1"/>
</dbReference>
<gene>
    <name evidence="10" type="primary">Irbp18</name>
</gene>
<keyword evidence="4" id="KW-0238">DNA-binding</keyword>
<evidence type="ECO:0000256" key="1">
    <source>
        <dbReference type="ARBA" id="ARBA00004123"/>
    </source>
</evidence>
<dbReference type="AlphaFoldDB" id="A0A6P4I6W2"/>
<evidence type="ECO:0000256" key="5">
    <source>
        <dbReference type="ARBA" id="ARBA00023163"/>
    </source>
</evidence>
<sequence length="115" mass="13109">MPAKKRTASANAASTSKDSDSPMSPAVNDPEYQRKRQKNNEAVQRTREKTKKSAEERKKRIDDLRRENDTLKVQIEQGEKHISTLRDLIIQGEKTEDGHRIIEEILAGPDPDDND</sequence>
<evidence type="ECO:0000256" key="2">
    <source>
        <dbReference type="ARBA" id="ARBA00006951"/>
    </source>
</evidence>
<keyword evidence="6" id="KW-0539">Nucleus</keyword>
<dbReference type="SMART" id="SM00338">
    <property type="entry name" value="BRLZ"/>
    <property type="match status" value="1"/>
</dbReference>
<dbReference type="InterPro" id="IPR031106">
    <property type="entry name" value="C/EBP"/>
</dbReference>
<evidence type="ECO:0000313" key="10">
    <source>
        <dbReference type="RefSeq" id="XP_017018426.1"/>
    </source>
</evidence>
<evidence type="ECO:0000256" key="7">
    <source>
        <dbReference type="SAM" id="MobiDB-lite"/>
    </source>
</evidence>
<evidence type="ECO:0000256" key="6">
    <source>
        <dbReference type="ARBA" id="ARBA00023242"/>
    </source>
</evidence>
<dbReference type="SUPFAM" id="SSF57959">
    <property type="entry name" value="Leucine zipper domain"/>
    <property type="match status" value="1"/>
</dbReference>
<keyword evidence="3" id="KW-0805">Transcription regulation</keyword>
<dbReference type="OMA" id="MQDPAYK"/>
<evidence type="ECO:0000313" key="9">
    <source>
        <dbReference type="Proteomes" id="UP001652661"/>
    </source>
</evidence>
<comment type="similarity">
    <text evidence="2">Belongs to the bZIP family. C/EBP subfamily.</text>
</comment>
<dbReference type="GO" id="GO:0000978">
    <property type="term" value="F:RNA polymerase II cis-regulatory region sequence-specific DNA binding"/>
    <property type="evidence" value="ECO:0007669"/>
    <property type="project" value="TreeGrafter"/>
</dbReference>